<feature type="region of interest" description="Disordered" evidence="1">
    <location>
        <begin position="1"/>
        <end position="45"/>
    </location>
</feature>
<proteinExistence type="predicted"/>
<name>A0A0E2B595_9LEPT</name>
<accession>A0A0E2B595</accession>
<evidence type="ECO:0000256" key="1">
    <source>
        <dbReference type="SAM" id="MobiDB-lite"/>
    </source>
</evidence>
<dbReference type="AlphaFoldDB" id="A0A0E2B595"/>
<comment type="caution">
    <text evidence="2">The sequence shown here is derived from an EMBL/GenBank/DDBJ whole genome shotgun (WGS) entry which is preliminary data.</text>
</comment>
<reference evidence="2 3" key="1">
    <citation type="submission" date="2012-10" db="EMBL/GenBank/DDBJ databases">
        <authorList>
            <person name="Harkins D.M."/>
            <person name="Durkin A.S."/>
            <person name="Brinkac L.M."/>
            <person name="Selengut J.D."/>
            <person name="Sanka R."/>
            <person name="DePew J."/>
            <person name="Purushe J."/>
            <person name="Peacock S.J."/>
            <person name="Thaipadungpanit J."/>
            <person name="Wuthiekanun V.W."/>
            <person name="Day N.P."/>
            <person name="Vinetz J.M."/>
            <person name="Sutton G.G."/>
            <person name="Nelson W.C."/>
            <person name="Fouts D.E."/>
        </authorList>
    </citation>
    <scope>NUCLEOTIDE SEQUENCE [LARGE SCALE GENOMIC DNA]</scope>
    <source>
        <strain evidence="2 3">H1</strain>
    </source>
</reference>
<protein>
    <submittedName>
        <fullName evidence="2">Uncharacterized protein</fullName>
    </submittedName>
</protein>
<dbReference type="RefSeq" id="WP_004753859.1">
    <property type="nucleotide sequence ID" value="NZ_AHMY02000028.1"/>
</dbReference>
<evidence type="ECO:0000313" key="2">
    <source>
        <dbReference type="EMBL" id="EKO16333.1"/>
    </source>
</evidence>
<organism evidence="2 3">
    <name type="scientific">Leptospira kirschneri str. H1</name>
    <dbReference type="NCBI Taxonomy" id="1049966"/>
    <lineage>
        <taxon>Bacteria</taxon>
        <taxon>Pseudomonadati</taxon>
        <taxon>Spirochaetota</taxon>
        <taxon>Spirochaetia</taxon>
        <taxon>Leptospirales</taxon>
        <taxon>Leptospiraceae</taxon>
        <taxon>Leptospira</taxon>
    </lineage>
</organism>
<gene>
    <name evidence="2" type="ORF">LEP1GSC081_3795</name>
</gene>
<dbReference type="GeneID" id="34313724"/>
<dbReference type="EMBL" id="AHMY02000028">
    <property type="protein sequence ID" value="EKO16333.1"/>
    <property type="molecule type" value="Genomic_DNA"/>
</dbReference>
<evidence type="ECO:0000313" key="3">
    <source>
        <dbReference type="Proteomes" id="UP000006253"/>
    </source>
</evidence>
<dbReference type="Proteomes" id="UP000006253">
    <property type="component" value="Unassembled WGS sequence"/>
</dbReference>
<feature type="compositionally biased region" description="Basic and acidic residues" evidence="1">
    <location>
        <begin position="15"/>
        <end position="31"/>
    </location>
</feature>
<sequence>MTIDKIGGIGGSGYEPKRTTPVKKTESKETFDNVSISDTAKQKASEAKLQAEIQTITRKILSTPDDQDRSVKLKEIKEKLKNGDYDNLSPEVLNTIADRISETMLGQ</sequence>